<evidence type="ECO:0000313" key="2">
    <source>
        <dbReference type="Proteomes" id="UP000676409"/>
    </source>
</evidence>
<proteinExistence type="predicted"/>
<dbReference type="Proteomes" id="UP000676409">
    <property type="component" value="Chromosome"/>
</dbReference>
<reference evidence="1" key="1">
    <citation type="submission" date="2021-04" db="EMBL/GenBank/DDBJ databases">
        <title>The complete genome sequence of Caulobacter sp. S6.</title>
        <authorList>
            <person name="Tang Y."/>
            <person name="Ouyang W."/>
            <person name="Liu Q."/>
            <person name="Huang B."/>
            <person name="Guo Z."/>
            <person name="Lei P."/>
        </authorList>
    </citation>
    <scope>NUCLEOTIDE SEQUENCE</scope>
    <source>
        <strain evidence="1">S6</strain>
    </source>
</reference>
<keyword evidence="2" id="KW-1185">Reference proteome</keyword>
<name>A0A975FY19_9CAUL</name>
<dbReference type="AlphaFoldDB" id="A0A975FY19"/>
<dbReference type="InterPro" id="IPR019660">
    <property type="entry name" value="Put_sensory_transdc_reg_YbjN"/>
</dbReference>
<evidence type="ECO:0000313" key="1">
    <source>
        <dbReference type="EMBL" id="QUD87261.1"/>
    </source>
</evidence>
<dbReference type="CDD" id="cd17033">
    <property type="entry name" value="DR1245-like"/>
    <property type="match status" value="1"/>
</dbReference>
<accession>A0A975FY19</accession>
<gene>
    <name evidence="1" type="ORF">KCG34_19745</name>
</gene>
<organism evidence="1 2">
    <name type="scientific">Phenylobacterium montanum</name>
    <dbReference type="NCBI Taxonomy" id="2823693"/>
    <lineage>
        <taxon>Bacteria</taxon>
        <taxon>Pseudomonadati</taxon>
        <taxon>Pseudomonadota</taxon>
        <taxon>Alphaproteobacteria</taxon>
        <taxon>Caulobacterales</taxon>
        <taxon>Caulobacteraceae</taxon>
        <taxon>Phenylobacterium</taxon>
    </lineage>
</organism>
<dbReference type="Pfam" id="PF10722">
    <property type="entry name" value="YbjN"/>
    <property type="match status" value="1"/>
</dbReference>
<dbReference type="RefSeq" id="WP_211937313.1">
    <property type="nucleotide sequence ID" value="NZ_CP073078.1"/>
</dbReference>
<sequence length="169" mass="18910">MDAPQSEEDEVDLSFDPLDVVEHVLTAENLTFDRTEDGDLAFALTGDWKDYELWFAWRPEADCLQLCLSLDMRTPKSKRGAAFELLSLINQRIWLGHFEVWSDGGEVVFRHSLSVPQGERPTLAQAASMIDAAVEAADRFYPAFDFLLKGSKSPEDAMAACMFETVGQA</sequence>
<dbReference type="KEGG" id="caul:KCG34_19745"/>
<protein>
    <submittedName>
        <fullName evidence="1">YbjN domain-containing protein</fullName>
    </submittedName>
</protein>
<dbReference type="EMBL" id="CP073078">
    <property type="protein sequence ID" value="QUD87261.1"/>
    <property type="molecule type" value="Genomic_DNA"/>
</dbReference>